<evidence type="ECO:0000313" key="3">
    <source>
        <dbReference type="EMBL" id="MBC5652376.1"/>
    </source>
</evidence>
<evidence type="ECO:0000313" key="4">
    <source>
        <dbReference type="Proteomes" id="UP000652847"/>
    </source>
</evidence>
<keyword evidence="4" id="KW-1185">Reference proteome</keyword>
<sequence length="188" mass="21468">MKEAIYSWIKCLAIFYILLTMLLHLVPTEKYQRYVRFFMGLVLMVMLVTPVLSLLEKSRQLPDSFSGLYQQEEQKRMELEMENLQKNLLETGMEEQLGENILESLQKNGIEVLYCEVHIEGELLKASVWTKEVPDEDLEGRIKDELGKEWGIRAENCEILSGEDGNQTVGDPSSSGTASDSDRTSGVR</sequence>
<reference evidence="3 4" key="1">
    <citation type="submission" date="2020-08" db="EMBL/GenBank/DDBJ databases">
        <title>Genome public.</title>
        <authorList>
            <person name="Liu C."/>
            <person name="Sun Q."/>
        </authorList>
    </citation>
    <scope>NUCLEOTIDE SEQUENCE [LARGE SCALE GENOMIC DNA]</scope>
    <source>
        <strain evidence="3 4">BX17</strain>
    </source>
</reference>
<proteinExistence type="predicted"/>
<keyword evidence="2" id="KW-0812">Transmembrane</keyword>
<organism evidence="3 4">
    <name type="scientific">Blautia segnis</name>
    <dbReference type="NCBI Taxonomy" id="2763030"/>
    <lineage>
        <taxon>Bacteria</taxon>
        <taxon>Bacillati</taxon>
        <taxon>Bacillota</taxon>
        <taxon>Clostridia</taxon>
        <taxon>Lachnospirales</taxon>
        <taxon>Lachnospiraceae</taxon>
        <taxon>Blautia</taxon>
    </lineage>
</organism>
<feature type="compositionally biased region" description="Polar residues" evidence="1">
    <location>
        <begin position="164"/>
        <end position="179"/>
    </location>
</feature>
<evidence type="ECO:0000256" key="1">
    <source>
        <dbReference type="SAM" id="MobiDB-lite"/>
    </source>
</evidence>
<dbReference type="AlphaFoldDB" id="A0A8I0AEQ5"/>
<feature type="region of interest" description="Disordered" evidence="1">
    <location>
        <begin position="159"/>
        <end position="188"/>
    </location>
</feature>
<dbReference type="Proteomes" id="UP000652847">
    <property type="component" value="Unassembled WGS sequence"/>
</dbReference>
<keyword evidence="2" id="KW-1133">Transmembrane helix</keyword>
<dbReference type="InterPro" id="IPR014245">
    <property type="entry name" value="Spore_III_AF"/>
</dbReference>
<dbReference type="Pfam" id="PF09581">
    <property type="entry name" value="Spore_III_AF"/>
    <property type="match status" value="1"/>
</dbReference>
<name>A0A8I0AEQ5_9FIRM</name>
<protein>
    <submittedName>
        <fullName evidence="3">Stage III sporulation protein AF</fullName>
    </submittedName>
</protein>
<feature type="transmembrane region" description="Helical" evidence="2">
    <location>
        <begin position="6"/>
        <end position="25"/>
    </location>
</feature>
<accession>A0A8I0AEQ5</accession>
<evidence type="ECO:0000256" key="2">
    <source>
        <dbReference type="SAM" id="Phobius"/>
    </source>
</evidence>
<feature type="transmembrane region" description="Helical" evidence="2">
    <location>
        <begin position="37"/>
        <end position="55"/>
    </location>
</feature>
<gene>
    <name evidence="3" type="ORF">H8S54_15010</name>
</gene>
<dbReference type="RefSeq" id="WP_186901746.1">
    <property type="nucleotide sequence ID" value="NZ_JACOOT010000035.1"/>
</dbReference>
<comment type="caution">
    <text evidence="3">The sequence shown here is derived from an EMBL/GenBank/DDBJ whole genome shotgun (WGS) entry which is preliminary data.</text>
</comment>
<dbReference type="EMBL" id="JACOOT010000035">
    <property type="protein sequence ID" value="MBC5652376.1"/>
    <property type="molecule type" value="Genomic_DNA"/>
</dbReference>
<keyword evidence="2" id="KW-0472">Membrane</keyword>